<keyword evidence="4 5" id="KW-0472">Membrane</keyword>
<feature type="transmembrane region" description="Helical" evidence="5">
    <location>
        <begin position="148"/>
        <end position="170"/>
    </location>
</feature>
<evidence type="ECO:0000259" key="6">
    <source>
        <dbReference type="Pfam" id="PF04893"/>
    </source>
</evidence>
<dbReference type="InterPro" id="IPR006977">
    <property type="entry name" value="Yip1_dom"/>
</dbReference>
<feature type="domain" description="Yip1" evidence="6">
    <location>
        <begin position="11"/>
        <end position="196"/>
    </location>
</feature>
<comment type="subcellular location">
    <subcellularLocation>
        <location evidence="1">Membrane</location>
        <topology evidence="1">Multi-pass membrane protein</topology>
    </subcellularLocation>
</comment>
<evidence type="ECO:0000313" key="8">
    <source>
        <dbReference type="Proteomes" id="UP001595692"/>
    </source>
</evidence>
<evidence type="ECO:0000256" key="4">
    <source>
        <dbReference type="ARBA" id="ARBA00023136"/>
    </source>
</evidence>
<comment type="caution">
    <text evidence="7">The sequence shown here is derived from an EMBL/GenBank/DDBJ whole genome shotgun (WGS) entry which is preliminary data.</text>
</comment>
<accession>A0ABV8CJ34</accession>
<dbReference type="Proteomes" id="UP001595692">
    <property type="component" value="Unassembled WGS sequence"/>
</dbReference>
<evidence type="ECO:0000256" key="2">
    <source>
        <dbReference type="ARBA" id="ARBA00022692"/>
    </source>
</evidence>
<sequence length="208" mass="22470">MPELAINPWLSLWRYPRRTFRHLLDEAPGYNVLTLASLTGIAAALGQASGHGLGSQVALWPLLAICLLLGPLMGLAELWIGSWLLSRIGRWLGGEADSAEMRTVMAWSGLPNVLGLVTWGGMIAELGILVFAPRSPELMQSLAQHKGFVIAAALQLLLGIWSLWLLCIGVSEAQRLPMLKALLNLLLTAMAALVLLSPIKLLLDQLLA</sequence>
<protein>
    <submittedName>
        <fullName evidence="7">Yip1 family protein</fullName>
    </submittedName>
</protein>
<feature type="transmembrane region" description="Helical" evidence="5">
    <location>
        <begin position="27"/>
        <end position="46"/>
    </location>
</feature>
<evidence type="ECO:0000256" key="1">
    <source>
        <dbReference type="ARBA" id="ARBA00004141"/>
    </source>
</evidence>
<evidence type="ECO:0000256" key="3">
    <source>
        <dbReference type="ARBA" id="ARBA00022989"/>
    </source>
</evidence>
<proteinExistence type="predicted"/>
<name>A0ABV8CJ34_9GAMM</name>
<keyword evidence="8" id="KW-1185">Reference proteome</keyword>
<feature type="transmembrane region" description="Helical" evidence="5">
    <location>
        <begin position="58"/>
        <end position="85"/>
    </location>
</feature>
<dbReference type="EMBL" id="JBHSAF010000001">
    <property type="protein sequence ID" value="MFC3911886.1"/>
    <property type="molecule type" value="Genomic_DNA"/>
</dbReference>
<keyword evidence="3 5" id="KW-1133">Transmembrane helix</keyword>
<feature type="transmembrane region" description="Helical" evidence="5">
    <location>
        <begin position="106"/>
        <end position="128"/>
    </location>
</feature>
<gene>
    <name evidence="7" type="ORF">ACFOSS_00195</name>
</gene>
<organism evidence="7 8">
    <name type="scientific">Pseudaeromonas sharmana</name>
    <dbReference type="NCBI Taxonomy" id="328412"/>
    <lineage>
        <taxon>Bacteria</taxon>
        <taxon>Pseudomonadati</taxon>
        <taxon>Pseudomonadota</taxon>
        <taxon>Gammaproteobacteria</taxon>
        <taxon>Aeromonadales</taxon>
        <taxon>Aeromonadaceae</taxon>
        <taxon>Pseudaeromonas</taxon>
    </lineage>
</organism>
<dbReference type="Pfam" id="PF04893">
    <property type="entry name" value="Yip1"/>
    <property type="match status" value="1"/>
</dbReference>
<evidence type="ECO:0000256" key="5">
    <source>
        <dbReference type="SAM" id="Phobius"/>
    </source>
</evidence>
<keyword evidence="2 5" id="KW-0812">Transmembrane</keyword>
<reference evidence="8" key="1">
    <citation type="journal article" date="2019" name="Int. J. Syst. Evol. Microbiol.">
        <title>The Global Catalogue of Microorganisms (GCM) 10K type strain sequencing project: providing services to taxonomists for standard genome sequencing and annotation.</title>
        <authorList>
            <consortium name="The Broad Institute Genomics Platform"/>
            <consortium name="The Broad Institute Genome Sequencing Center for Infectious Disease"/>
            <person name="Wu L."/>
            <person name="Ma J."/>
        </authorList>
    </citation>
    <scope>NUCLEOTIDE SEQUENCE [LARGE SCALE GENOMIC DNA]</scope>
    <source>
        <strain evidence="8">CCUG 54939</strain>
    </source>
</reference>
<dbReference type="RefSeq" id="WP_377149677.1">
    <property type="nucleotide sequence ID" value="NZ_JBHSAF010000001.1"/>
</dbReference>
<feature type="transmembrane region" description="Helical" evidence="5">
    <location>
        <begin position="182"/>
        <end position="203"/>
    </location>
</feature>
<evidence type="ECO:0000313" key="7">
    <source>
        <dbReference type="EMBL" id="MFC3911886.1"/>
    </source>
</evidence>